<comment type="caution">
    <text evidence="3">The sequence shown here is derived from an EMBL/GenBank/DDBJ whole genome shotgun (WGS) entry which is preliminary data.</text>
</comment>
<feature type="compositionally biased region" description="Basic residues" evidence="2">
    <location>
        <begin position="248"/>
        <end position="260"/>
    </location>
</feature>
<proteinExistence type="inferred from homology"/>
<dbReference type="PANTHER" id="PTHR31669:SF283">
    <property type="entry name" value="PROTEIN FAR1-RELATED SEQUENCE"/>
    <property type="match status" value="1"/>
</dbReference>
<feature type="compositionally biased region" description="Basic residues" evidence="2">
    <location>
        <begin position="269"/>
        <end position="281"/>
    </location>
</feature>
<keyword evidence="4" id="KW-1185">Reference proteome</keyword>
<evidence type="ECO:0000313" key="3">
    <source>
        <dbReference type="EMBL" id="MED6163050.1"/>
    </source>
</evidence>
<dbReference type="EMBL" id="JASCZI010121823">
    <property type="protein sequence ID" value="MED6163050.1"/>
    <property type="molecule type" value="Genomic_DNA"/>
</dbReference>
<keyword evidence="1" id="KW-0863">Zinc-finger</keyword>
<comment type="similarity">
    <text evidence="1">Belongs to the FHY3/FAR1 family.</text>
</comment>
<keyword evidence="1" id="KW-0479">Metal-binding</keyword>
<protein>
    <recommendedName>
        <fullName evidence="1">Protein FAR1-RELATED SEQUENCE</fullName>
    </recommendedName>
</protein>
<keyword evidence="1" id="KW-0862">Zinc</keyword>
<dbReference type="InterPro" id="IPR031052">
    <property type="entry name" value="FHY3/FAR1"/>
</dbReference>
<feature type="region of interest" description="Disordered" evidence="2">
    <location>
        <begin position="246"/>
        <end position="281"/>
    </location>
</feature>
<evidence type="ECO:0000256" key="1">
    <source>
        <dbReference type="RuleBase" id="RU367018"/>
    </source>
</evidence>
<organism evidence="3 4">
    <name type="scientific">Stylosanthes scabra</name>
    <dbReference type="NCBI Taxonomy" id="79078"/>
    <lineage>
        <taxon>Eukaryota</taxon>
        <taxon>Viridiplantae</taxon>
        <taxon>Streptophyta</taxon>
        <taxon>Embryophyta</taxon>
        <taxon>Tracheophyta</taxon>
        <taxon>Spermatophyta</taxon>
        <taxon>Magnoliopsida</taxon>
        <taxon>eudicotyledons</taxon>
        <taxon>Gunneridae</taxon>
        <taxon>Pentapetalae</taxon>
        <taxon>rosids</taxon>
        <taxon>fabids</taxon>
        <taxon>Fabales</taxon>
        <taxon>Fabaceae</taxon>
        <taxon>Papilionoideae</taxon>
        <taxon>50 kb inversion clade</taxon>
        <taxon>dalbergioids sensu lato</taxon>
        <taxon>Dalbergieae</taxon>
        <taxon>Pterocarpus clade</taxon>
        <taxon>Stylosanthes</taxon>
    </lineage>
</organism>
<dbReference type="PANTHER" id="PTHR31669">
    <property type="entry name" value="PROTEIN FAR1-RELATED SEQUENCE 10-RELATED"/>
    <property type="match status" value="1"/>
</dbReference>
<accession>A0ABU6UNZ4</accession>
<reference evidence="3 4" key="1">
    <citation type="journal article" date="2023" name="Plants (Basel)">
        <title>Bridging the Gap: Combining Genomics and Transcriptomics Approaches to Understand Stylosanthes scabra, an Orphan Legume from the Brazilian Caatinga.</title>
        <authorList>
            <person name="Ferreira-Neto J.R.C."/>
            <person name="da Silva M.D."/>
            <person name="Binneck E."/>
            <person name="de Melo N.F."/>
            <person name="da Silva R.H."/>
            <person name="de Melo A.L.T.M."/>
            <person name="Pandolfi V."/>
            <person name="Bustamante F.O."/>
            <person name="Brasileiro-Vidal A.C."/>
            <person name="Benko-Iseppon A.M."/>
        </authorList>
    </citation>
    <scope>NUCLEOTIDE SEQUENCE [LARGE SCALE GENOMIC DNA]</scope>
    <source>
        <tissue evidence="3">Leaves</tissue>
    </source>
</reference>
<sequence length="281" mass="32415">MRTPILSNGCLIAGFGAWEVNHIEGSSPINVHQCQWAFPSARQESGSVRYCSHFIPTRLPDLYDDRHLWVPVYLDTHFLDGMKSIESQFQRVYTNAKFKEFQTQFREKANCVTTYKHRVPGFVVYEVLKEISSNRSNIFKVTYDSTSLEVKCECLLFQSRERRHTSIKCSYDEPSLEPRNMNYDGMISRSKVHCEVASGCEVLTAMVHSAYDKLEADMKEYKAKSDVQSILRHEDGSERIMDELHTPGRVRSRGRPKKRLGSVMDKKIASKTKKKNNKTTL</sequence>
<evidence type="ECO:0000313" key="4">
    <source>
        <dbReference type="Proteomes" id="UP001341840"/>
    </source>
</evidence>
<gene>
    <name evidence="3" type="ORF">PIB30_076260</name>
</gene>
<comment type="function">
    <text evidence="1">Putative transcription activator involved in regulating light control of development.</text>
</comment>
<dbReference type="Proteomes" id="UP001341840">
    <property type="component" value="Unassembled WGS sequence"/>
</dbReference>
<evidence type="ECO:0000256" key="2">
    <source>
        <dbReference type="SAM" id="MobiDB-lite"/>
    </source>
</evidence>
<keyword evidence="1" id="KW-0539">Nucleus</keyword>
<name>A0ABU6UNZ4_9FABA</name>
<comment type="subcellular location">
    <subcellularLocation>
        <location evidence="1">Nucleus</location>
    </subcellularLocation>
</comment>